<dbReference type="GO" id="GO:0032259">
    <property type="term" value="P:methylation"/>
    <property type="evidence" value="ECO:0007669"/>
    <property type="project" value="UniProtKB-KW"/>
</dbReference>
<accession>A0A4V2ZWT4</accession>
<dbReference type="Gene3D" id="3.40.50.150">
    <property type="entry name" value="Vaccinia Virus protein VP39"/>
    <property type="match status" value="1"/>
</dbReference>
<proteinExistence type="predicted"/>
<dbReference type="EMBL" id="SMSE01000007">
    <property type="protein sequence ID" value="TDG11302.1"/>
    <property type="molecule type" value="Genomic_DNA"/>
</dbReference>
<name>A0A4V2ZWT4_9GAMM</name>
<protein>
    <submittedName>
        <fullName evidence="1">Methyltransferase domain-containing protein</fullName>
    </submittedName>
</protein>
<dbReference type="Pfam" id="PF01209">
    <property type="entry name" value="Ubie_methyltran"/>
    <property type="match status" value="1"/>
</dbReference>
<dbReference type="AlphaFoldDB" id="A0A4V2ZWT4"/>
<dbReference type="PANTHER" id="PTHR43861:SF1">
    <property type="entry name" value="TRANS-ACONITATE 2-METHYLTRANSFERASE"/>
    <property type="match status" value="1"/>
</dbReference>
<dbReference type="InterPro" id="IPR029063">
    <property type="entry name" value="SAM-dependent_MTases_sf"/>
</dbReference>
<sequence length="299" mass="32738">MADRGWLSPHPGQSGKPGLHCGGSANRYFEVSTLSQHAARFTGSIPENYDLYLGPRIFVGFAEDLARRVLELQPDKVLELAAGTGILTRRLRDVLPAACTITATDLNPPMLEISRGKFQGNEGVEFKAADAMHLPFIESDFDVATSQFGVMFFPDKQRSYEEVFRTLRAGGHYIFNVWGPMDSNPFAKIAHETVASFYPEDPPGFYKVPFGYNDPVSIENSLNEAGFSGIEIEKVEISSSIPSASDFARGLVYGNPLHEEIILRGGQPDSLCSAIAAALEQHLGEVMPLQAFVIVARKP</sequence>
<keyword evidence="1" id="KW-0808">Transferase</keyword>
<dbReference type="OrthoDB" id="9801538at2"/>
<comment type="caution">
    <text evidence="1">The sequence shown here is derived from an EMBL/GenBank/DDBJ whole genome shotgun (WGS) entry which is preliminary data.</text>
</comment>
<evidence type="ECO:0000313" key="2">
    <source>
        <dbReference type="Proteomes" id="UP000295554"/>
    </source>
</evidence>
<gene>
    <name evidence="1" type="ORF">E2F43_18780</name>
</gene>
<keyword evidence="1" id="KW-0489">Methyltransferase</keyword>
<dbReference type="SUPFAM" id="SSF53335">
    <property type="entry name" value="S-adenosyl-L-methionine-dependent methyltransferases"/>
    <property type="match status" value="1"/>
</dbReference>
<evidence type="ECO:0000313" key="1">
    <source>
        <dbReference type="EMBL" id="TDG11302.1"/>
    </source>
</evidence>
<keyword evidence="2" id="KW-1185">Reference proteome</keyword>
<reference evidence="1 2" key="1">
    <citation type="submission" date="2019-03" db="EMBL/GenBank/DDBJ databases">
        <title>Seongchinamella monodicae gen. nov., sp. nov., a novel member of the Gammaproteobacteria isolated from a tidal mudflat of beach.</title>
        <authorList>
            <person name="Yang H.G."/>
            <person name="Kang J.W."/>
            <person name="Lee S.D."/>
        </authorList>
    </citation>
    <scope>NUCLEOTIDE SEQUENCE [LARGE SCALE GENOMIC DNA]</scope>
    <source>
        <strain evidence="1 2">GH4-78</strain>
    </source>
</reference>
<dbReference type="Proteomes" id="UP000295554">
    <property type="component" value="Unassembled WGS sequence"/>
</dbReference>
<dbReference type="CDD" id="cd02440">
    <property type="entry name" value="AdoMet_MTases"/>
    <property type="match status" value="1"/>
</dbReference>
<dbReference type="GO" id="GO:0008168">
    <property type="term" value="F:methyltransferase activity"/>
    <property type="evidence" value="ECO:0007669"/>
    <property type="project" value="UniProtKB-KW"/>
</dbReference>
<organism evidence="1 2">
    <name type="scientific">Seongchinamella unica</name>
    <dbReference type="NCBI Taxonomy" id="2547392"/>
    <lineage>
        <taxon>Bacteria</taxon>
        <taxon>Pseudomonadati</taxon>
        <taxon>Pseudomonadota</taxon>
        <taxon>Gammaproteobacteria</taxon>
        <taxon>Cellvibrionales</taxon>
        <taxon>Halieaceae</taxon>
        <taxon>Seongchinamella</taxon>
    </lineage>
</organism>
<dbReference type="PANTHER" id="PTHR43861">
    <property type="entry name" value="TRANS-ACONITATE 2-METHYLTRANSFERASE-RELATED"/>
    <property type="match status" value="1"/>
</dbReference>